<evidence type="ECO:0000256" key="6">
    <source>
        <dbReference type="ARBA" id="ARBA00023136"/>
    </source>
</evidence>
<feature type="domain" description="Bacterial sugar transferase" evidence="8">
    <location>
        <begin position="289"/>
        <end position="478"/>
    </location>
</feature>
<dbReference type="PANTHER" id="PTHR30576">
    <property type="entry name" value="COLANIC BIOSYNTHESIS UDP-GLUCOSE LIPID CARRIER TRANSFERASE"/>
    <property type="match status" value="1"/>
</dbReference>
<dbReference type="EMBL" id="VUNB01000003">
    <property type="protein sequence ID" value="MST68926.1"/>
    <property type="molecule type" value="Genomic_DNA"/>
</dbReference>
<organism evidence="9">
    <name type="scientific">Baileyella intestinalis</name>
    <dbReference type="NCBI Taxonomy" id="2606709"/>
    <lineage>
        <taxon>Bacteria</taxon>
        <taxon>Bacillati</taxon>
        <taxon>Bacillota</taxon>
        <taxon>Clostridia</taxon>
        <taxon>Peptostreptococcales</taxon>
        <taxon>Anaerovoracaceae</taxon>
        <taxon>Baileyella</taxon>
    </lineage>
</organism>
<evidence type="ECO:0000313" key="9">
    <source>
        <dbReference type="EMBL" id="MST68926.1"/>
    </source>
</evidence>
<dbReference type="GO" id="GO:0016780">
    <property type="term" value="F:phosphotransferase activity, for other substituted phosphate groups"/>
    <property type="evidence" value="ECO:0007669"/>
    <property type="project" value="TreeGrafter"/>
</dbReference>
<keyword evidence="6 7" id="KW-0472">Membrane</keyword>
<evidence type="ECO:0000256" key="3">
    <source>
        <dbReference type="ARBA" id="ARBA00022679"/>
    </source>
</evidence>
<dbReference type="InterPro" id="IPR017475">
    <property type="entry name" value="EPS_sugar_tfrase"/>
</dbReference>
<comment type="similarity">
    <text evidence="2">Belongs to the bacterial sugar transferase family.</text>
</comment>
<comment type="caution">
    <text evidence="9">The sequence shown here is derived from an EMBL/GenBank/DDBJ whole genome shotgun (WGS) entry which is preliminary data.</text>
</comment>
<keyword evidence="4 7" id="KW-0812">Transmembrane</keyword>
<feature type="transmembrane region" description="Helical" evidence="7">
    <location>
        <begin position="50"/>
        <end position="73"/>
    </location>
</feature>
<evidence type="ECO:0000259" key="8">
    <source>
        <dbReference type="Pfam" id="PF02397"/>
    </source>
</evidence>
<dbReference type="Pfam" id="PF02397">
    <property type="entry name" value="Bac_transf"/>
    <property type="match status" value="1"/>
</dbReference>
<gene>
    <name evidence="9" type="ORF">FYJ66_04875</name>
</gene>
<evidence type="ECO:0000256" key="7">
    <source>
        <dbReference type="SAM" id="Phobius"/>
    </source>
</evidence>
<dbReference type="PANTHER" id="PTHR30576:SF10">
    <property type="entry name" value="SLL5057 PROTEIN"/>
    <property type="match status" value="1"/>
</dbReference>
<keyword evidence="3 9" id="KW-0808">Transferase</keyword>
<feature type="transmembrane region" description="Helical" evidence="7">
    <location>
        <begin position="20"/>
        <end position="38"/>
    </location>
</feature>
<accession>A0A6A8MC41</accession>
<protein>
    <submittedName>
        <fullName evidence="9">Sugar transferase</fullName>
    </submittedName>
</protein>
<comment type="subcellular location">
    <subcellularLocation>
        <location evidence="1">Membrane</location>
        <topology evidence="1">Multi-pass membrane protein</topology>
    </subcellularLocation>
</comment>
<dbReference type="Pfam" id="PF13727">
    <property type="entry name" value="CoA_binding_3"/>
    <property type="match status" value="1"/>
</dbReference>
<dbReference type="GO" id="GO:0016020">
    <property type="term" value="C:membrane"/>
    <property type="evidence" value="ECO:0007669"/>
    <property type="project" value="UniProtKB-SubCell"/>
</dbReference>
<feature type="transmembrane region" description="Helical" evidence="7">
    <location>
        <begin position="111"/>
        <end position="131"/>
    </location>
</feature>
<proteinExistence type="inferred from homology"/>
<sequence length="483" mass="55349">MLEERRYTMPAIRNHWWKHVDFILLDTLLIGLVYVVSLSERFGIEQLELIIYQETGLVIVIASLLIPMVLPIHKNILRRSIYEETTATAIYVTLVVASVAFYQYFLQIGSFFSRGVFLMTWVIPIPVIIVVNRLGRNVVVRYVEARGQVAQLILVVDDNRLKESIEHLKGDQENRFHIKAAFVENSSASNGELRKIIDEYDPKIELIRSKEEFSQYRVTHAVDEAAISLTDVNRINELTEQLLDSGLSIHINLNQTFGELPNQKLETFGGKLAILAGIRPHTGFQMFIKRAVDILAGIVGLIITGVFILIYGPIIKHQSPGPIFYQQERVGLNGRVFKIYKFRSMYPDADKRLEELKESNKMNGLMFKMDNDPRIIPIGHFMRKYSIDEFPQFLNVLKGDMSAVGTRPPTVGEWKEYDPHHRARLSMKPGITGLWQVSGRSNITDFEEVVRLDVKYIRTWSLINDFKILCKTVKVVLKGEGAE</sequence>
<evidence type="ECO:0000256" key="2">
    <source>
        <dbReference type="ARBA" id="ARBA00006464"/>
    </source>
</evidence>
<dbReference type="NCBIfam" id="TIGR03025">
    <property type="entry name" value="EPS_sugtrans"/>
    <property type="match status" value="1"/>
</dbReference>
<reference evidence="9" key="1">
    <citation type="submission" date="2019-09" db="EMBL/GenBank/DDBJ databases">
        <title>In-depth cultivation of the pig gut microbiome towards novel bacterial diversity and tailored functional studies.</title>
        <authorList>
            <person name="Wylensek D."/>
            <person name="Hitch T.C.A."/>
            <person name="Clavel T."/>
        </authorList>
    </citation>
    <scope>NUCLEOTIDE SEQUENCE</scope>
    <source>
        <strain evidence="9">RF-744-FAT-WT-3</strain>
    </source>
</reference>
<feature type="transmembrane region" description="Helical" evidence="7">
    <location>
        <begin position="294"/>
        <end position="314"/>
    </location>
</feature>
<evidence type="ECO:0000256" key="4">
    <source>
        <dbReference type="ARBA" id="ARBA00022692"/>
    </source>
</evidence>
<feature type="transmembrane region" description="Helical" evidence="7">
    <location>
        <begin position="85"/>
        <end position="105"/>
    </location>
</feature>
<evidence type="ECO:0000256" key="1">
    <source>
        <dbReference type="ARBA" id="ARBA00004141"/>
    </source>
</evidence>
<dbReference type="InterPro" id="IPR003362">
    <property type="entry name" value="Bact_transf"/>
</dbReference>
<dbReference type="AlphaFoldDB" id="A0A6A8MC41"/>
<keyword evidence="5 7" id="KW-1133">Transmembrane helix</keyword>
<name>A0A6A8MC41_9FIRM</name>
<evidence type="ECO:0000256" key="5">
    <source>
        <dbReference type="ARBA" id="ARBA00022989"/>
    </source>
</evidence>